<gene>
    <name evidence="4" type="ORF">FHP25_36895</name>
</gene>
<dbReference type="SUPFAM" id="SSF53756">
    <property type="entry name" value="UDP-Glycosyltransferase/glycogen phosphorylase"/>
    <property type="match status" value="1"/>
</dbReference>
<organism evidence="4 5">
    <name type="scientific">Vineibacter terrae</name>
    <dbReference type="NCBI Taxonomy" id="2586908"/>
    <lineage>
        <taxon>Bacteria</taxon>
        <taxon>Pseudomonadati</taxon>
        <taxon>Pseudomonadota</taxon>
        <taxon>Alphaproteobacteria</taxon>
        <taxon>Hyphomicrobiales</taxon>
        <taxon>Vineibacter</taxon>
    </lineage>
</organism>
<comment type="caution">
    <text evidence="4">The sequence shown here is derived from an EMBL/GenBank/DDBJ whole genome shotgun (WGS) entry which is preliminary data.</text>
</comment>
<sequence>MTAPSSLLTRMPAPPRSSPATPVDVLFVHTNFPGQFKGVAQHLAQRCGTRVHAIGSRTATLVPGINVSRYSVSAQDIAASHSLARRFELECRRAEQVMYAATQMKLNKVAPKLIFAHSGWGEAIPLRELFPQARLVVYPEFFYRTRGADVGFDSEAGQLGVDGAVRISLRNAATLLALSDADAAIAPTHWQKSLFPAEYHGKFRVIHDGIDTKRLTPGKATFTDPSTGRSFRTGDEVVTYVARNLEPYRGFHIFMRALPRIMQERPHAHILIAGGDGVSYGSLPEGYAGWKEKLMAQLDGRLDRARLHFLGHLAYDDYVALLRVSRVHVYLTYPFVLSWSILEAMALGCIVVASDTAPVREVIDDGVTGLLTPFFDTDQLAERIVSVLANPRRHAPIGRAAHSRVVEAYDFERQTLPGYMRIVEEVVGAAPAFTRG</sequence>
<keyword evidence="5" id="KW-1185">Reference proteome</keyword>
<feature type="domain" description="Glycosyl transferase family 1" evidence="2">
    <location>
        <begin position="233"/>
        <end position="401"/>
    </location>
</feature>
<dbReference type="GO" id="GO:0009103">
    <property type="term" value="P:lipopolysaccharide biosynthetic process"/>
    <property type="evidence" value="ECO:0007669"/>
    <property type="project" value="TreeGrafter"/>
</dbReference>
<evidence type="ECO:0000259" key="2">
    <source>
        <dbReference type="Pfam" id="PF00534"/>
    </source>
</evidence>
<name>A0A5C8P830_9HYPH</name>
<accession>A0A5C8P830</accession>
<dbReference type="Pfam" id="PF12000">
    <property type="entry name" value="Glyco_trans_4_3"/>
    <property type="match status" value="1"/>
</dbReference>
<protein>
    <submittedName>
        <fullName evidence="4">Glycosyltransferase</fullName>
    </submittedName>
</protein>
<reference evidence="4 5" key="1">
    <citation type="submission" date="2019-06" db="EMBL/GenBank/DDBJ databases">
        <title>New taxonomy in bacterial strain CC-CFT640, isolated from vineyard.</title>
        <authorList>
            <person name="Lin S.-Y."/>
            <person name="Tsai C.-F."/>
            <person name="Young C.-C."/>
        </authorList>
    </citation>
    <scope>NUCLEOTIDE SEQUENCE [LARGE SCALE GENOMIC DNA]</scope>
    <source>
        <strain evidence="4 5">CC-CFT640</strain>
    </source>
</reference>
<dbReference type="Pfam" id="PF00534">
    <property type="entry name" value="Glycos_transf_1"/>
    <property type="match status" value="1"/>
</dbReference>
<dbReference type="InterPro" id="IPR001296">
    <property type="entry name" value="Glyco_trans_1"/>
</dbReference>
<dbReference type="InterPro" id="IPR022623">
    <property type="entry name" value="Glyco_trans_4"/>
</dbReference>
<dbReference type="Gene3D" id="3.40.50.2000">
    <property type="entry name" value="Glycogen Phosphorylase B"/>
    <property type="match status" value="2"/>
</dbReference>
<evidence type="ECO:0000313" key="5">
    <source>
        <dbReference type="Proteomes" id="UP000321638"/>
    </source>
</evidence>
<keyword evidence="1 4" id="KW-0808">Transferase</keyword>
<dbReference type="AlphaFoldDB" id="A0A5C8P830"/>
<dbReference type="OrthoDB" id="9793726at2"/>
<dbReference type="PANTHER" id="PTHR46401:SF2">
    <property type="entry name" value="GLYCOSYLTRANSFERASE WBBK-RELATED"/>
    <property type="match status" value="1"/>
</dbReference>
<evidence type="ECO:0000256" key="1">
    <source>
        <dbReference type="ARBA" id="ARBA00022679"/>
    </source>
</evidence>
<evidence type="ECO:0000313" key="4">
    <source>
        <dbReference type="EMBL" id="TXL69891.1"/>
    </source>
</evidence>
<dbReference type="GO" id="GO:0016757">
    <property type="term" value="F:glycosyltransferase activity"/>
    <property type="evidence" value="ECO:0007669"/>
    <property type="project" value="InterPro"/>
</dbReference>
<proteinExistence type="predicted"/>
<evidence type="ECO:0000259" key="3">
    <source>
        <dbReference type="Pfam" id="PF12000"/>
    </source>
</evidence>
<dbReference type="EMBL" id="VDUZ01000069">
    <property type="protein sequence ID" value="TXL69891.1"/>
    <property type="molecule type" value="Genomic_DNA"/>
</dbReference>
<dbReference type="PANTHER" id="PTHR46401">
    <property type="entry name" value="GLYCOSYLTRANSFERASE WBBK-RELATED"/>
    <property type="match status" value="1"/>
</dbReference>
<dbReference type="Proteomes" id="UP000321638">
    <property type="component" value="Unassembled WGS sequence"/>
</dbReference>
<feature type="domain" description="Glycosyl transferase family 4" evidence="3">
    <location>
        <begin position="49"/>
        <end position="214"/>
    </location>
</feature>